<protein>
    <submittedName>
        <fullName evidence="1">Uncharacterized protein</fullName>
    </submittedName>
</protein>
<proteinExistence type="predicted"/>
<organism evidence="1 2">
    <name type="scientific">Enterovirga rhinocerotis</name>
    <dbReference type="NCBI Taxonomy" id="1339210"/>
    <lineage>
        <taxon>Bacteria</taxon>
        <taxon>Pseudomonadati</taxon>
        <taxon>Pseudomonadota</taxon>
        <taxon>Alphaproteobacteria</taxon>
        <taxon>Hyphomicrobiales</taxon>
        <taxon>Methylobacteriaceae</taxon>
        <taxon>Enterovirga</taxon>
    </lineage>
</organism>
<evidence type="ECO:0000313" key="1">
    <source>
        <dbReference type="EMBL" id="TDR93717.1"/>
    </source>
</evidence>
<evidence type="ECO:0000313" key="2">
    <source>
        <dbReference type="Proteomes" id="UP000295122"/>
    </source>
</evidence>
<name>A0A4R7CA93_9HYPH</name>
<comment type="caution">
    <text evidence="1">The sequence shown here is derived from an EMBL/GenBank/DDBJ whole genome shotgun (WGS) entry which is preliminary data.</text>
</comment>
<reference evidence="1 2" key="1">
    <citation type="submission" date="2019-03" db="EMBL/GenBank/DDBJ databases">
        <title>Genomic Encyclopedia of Type Strains, Phase IV (KMG-IV): sequencing the most valuable type-strain genomes for metagenomic binning, comparative biology and taxonomic classification.</title>
        <authorList>
            <person name="Goeker M."/>
        </authorList>
    </citation>
    <scope>NUCLEOTIDE SEQUENCE [LARGE SCALE GENOMIC DNA]</scope>
    <source>
        <strain evidence="1 2">DSM 25903</strain>
    </source>
</reference>
<sequence>MDDIDRLISLIESARDEAARLGPRTAAIAARLEEAVTEARSLLALEGRADEGRRPEDLSSANDG</sequence>
<dbReference type="RefSeq" id="WP_133768690.1">
    <property type="nucleotide sequence ID" value="NZ_SNZR01000011.1"/>
</dbReference>
<gene>
    <name evidence="1" type="ORF">EV668_0982</name>
</gene>
<keyword evidence="2" id="KW-1185">Reference proteome</keyword>
<accession>A0A4R7CA93</accession>
<dbReference type="Proteomes" id="UP000295122">
    <property type="component" value="Unassembled WGS sequence"/>
</dbReference>
<dbReference type="EMBL" id="SNZR01000011">
    <property type="protein sequence ID" value="TDR93717.1"/>
    <property type="molecule type" value="Genomic_DNA"/>
</dbReference>
<dbReference type="AlphaFoldDB" id="A0A4R7CA93"/>